<dbReference type="AlphaFoldDB" id="A0A8J2RVW0"/>
<dbReference type="OrthoDB" id="407198at2759"/>
<dbReference type="Proteomes" id="UP000789390">
    <property type="component" value="Unassembled WGS sequence"/>
</dbReference>
<dbReference type="PANTHER" id="PTHR41878">
    <property type="entry name" value="LEXA REPRESSOR-RELATED"/>
    <property type="match status" value="1"/>
</dbReference>
<dbReference type="SUPFAM" id="SSF159941">
    <property type="entry name" value="MM3350-like"/>
    <property type="match status" value="1"/>
</dbReference>
<comment type="caution">
    <text evidence="3">The sequence shown here is derived from an EMBL/GenBank/DDBJ whole genome shotgun (WGS) entry which is preliminary data.</text>
</comment>
<evidence type="ECO:0000313" key="3">
    <source>
        <dbReference type="EMBL" id="CAH0109376.1"/>
    </source>
</evidence>
<dbReference type="EMBL" id="CAKKLH010000292">
    <property type="protein sequence ID" value="CAH0109376.1"/>
    <property type="molecule type" value="Genomic_DNA"/>
</dbReference>
<reference evidence="3" key="1">
    <citation type="submission" date="2021-11" db="EMBL/GenBank/DDBJ databases">
        <authorList>
            <person name="Schell T."/>
        </authorList>
    </citation>
    <scope>NUCLEOTIDE SEQUENCE</scope>
    <source>
        <strain evidence="3">M5</strain>
    </source>
</reference>
<feature type="domain" description="Plasmid pRiA4b Orf3-like" evidence="2">
    <location>
        <begin position="9"/>
        <end position="170"/>
    </location>
</feature>
<organism evidence="3 4">
    <name type="scientific">Daphnia galeata</name>
    <dbReference type="NCBI Taxonomy" id="27404"/>
    <lineage>
        <taxon>Eukaryota</taxon>
        <taxon>Metazoa</taxon>
        <taxon>Ecdysozoa</taxon>
        <taxon>Arthropoda</taxon>
        <taxon>Crustacea</taxon>
        <taxon>Branchiopoda</taxon>
        <taxon>Diplostraca</taxon>
        <taxon>Cladocera</taxon>
        <taxon>Anomopoda</taxon>
        <taxon>Daphniidae</taxon>
        <taxon>Daphnia</taxon>
    </lineage>
</organism>
<evidence type="ECO:0000313" key="4">
    <source>
        <dbReference type="Proteomes" id="UP000789390"/>
    </source>
</evidence>
<feature type="compositionally biased region" description="Acidic residues" evidence="1">
    <location>
        <begin position="182"/>
        <end position="195"/>
    </location>
</feature>
<accession>A0A8J2RVW0</accession>
<feature type="region of interest" description="Disordered" evidence="1">
    <location>
        <begin position="167"/>
        <end position="195"/>
    </location>
</feature>
<evidence type="ECO:0000256" key="1">
    <source>
        <dbReference type="SAM" id="MobiDB-lite"/>
    </source>
</evidence>
<proteinExistence type="predicted"/>
<gene>
    <name evidence="3" type="ORF">DGAL_LOCUS12853</name>
</gene>
<dbReference type="PANTHER" id="PTHR41878:SF1">
    <property type="entry name" value="TNPR PROTEIN"/>
    <property type="match status" value="1"/>
</dbReference>
<dbReference type="InterPro" id="IPR024047">
    <property type="entry name" value="MM3350-like_sf"/>
</dbReference>
<dbReference type="Pfam" id="PF07929">
    <property type="entry name" value="PRiA4_ORF3"/>
    <property type="match status" value="1"/>
</dbReference>
<dbReference type="InterPro" id="IPR012912">
    <property type="entry name" value="Plasmid_pRiA4b_Orf3-like"/>
</dbReference>
<sequence>MAAATSNNIYEFKIALTRIKPPIWRRIQVAENISFWELHIAIQHAMGWSSCDYDYHLHEFNNGSINENNEKGVKISDYFSLSNNKSTYVYDFGDYWEHTVVLEKILPAVDGVQYPKCIAGKRACPPEDCGGIGGYEVLLEIIANPNHEEYKGRMEWLEGEFADPEHFDPSSVKFTTPLVQSDSDDQLEDDQSDSD</sequence>
<protein>
    <recommendedName>
        <fullName evidence="2">Plasmid pRiA4b Orf3-like domain-containing protein</fullName>
    </recommendedName>
</protein>
<name>A0A8J2RVW0_9CRUS</name>
<evidence type="ECO:0000259" key="2">
    <source>
        <dbReference type="Pfam" id="PF07929"/>
    </source>
</evidence>
<keyword evidence="4" id="KW-1185">Reference proteome</keyword>
<dbReference type="Gene3D" id="3.10.290.30">
    <property type="entry name" value="MM3350-like"/>
    <property type="match status" value="1"/>
</dbReference>